<sequence>MQMERVDYTALYAENEDFKRYVDRYCTKHRVSVDEALQHYLVQMAGRMYKEQEETIVRKE</sequence>
<accession>A0A8S5R695</accession>
<protein>
    <submittedName>
        <fullName evidence="1">CopG-like protein</fullName>
    </submittedName>
</protein>
<name>A0A8S5R695_9VIRU</name>
<organism evidence="1">
    <name type="scientific">virus sp. ct6Ax4</name>
    <dbReference type="NCBI Taxonomy" id="2826791"/>
    <lineage>
        <taxon>Viruses</taxon>
    </lineage>
</organism>
<dbReference type="EMBL" id="BK015824">
    <property type="protein sequence ID" value="DAE26942.1"/>
    <property type="molecule type" value="Genomic_DNA"/>
</dbReference>
<evidence type="ECO:0000313" key="1">
    <source>
        <dbReference type="EMBL" id="DAE26942.1"/>
    </source>
</evidence>
<reference evidence="1" key="1">
    <citation type="journal article" date="2021" name="Proc. Natl. Acad. Sci. U.S.A.">
        <title>A Catalog of Tens of Thousands of Viruses from Human Metagenomes Reveals Hidden Associations with Chronic Diseases.</title>
        <authorList>
            <person name="Tisza M.J."/>
            <person name="Buck C.B."/>
        </authorList>
    </citation>
    <scope>NUCLEOTIDE SEQUENCE</scope>
    <source>
        <strain evidence="1">Ct6Ax4</strain>
    </source>
</reference>
<proteinExistence type="predicted"/>